<dbReference type="GO" id="GO:0051213">
    <property type="term" value="F:dioxygenase activity"/>
    <property type="evidence" value="ECO:0007669"/>
    <property type="project" value="UniProtKB-KW"/>
</dbReference>
<dbReference type="PANTHER" id="PTHR32332:SF18">
    <property type="entry name" value="2-NITROPROPANE DIOXYGENASE"/>
    <property type="match status" value="1"/>
</dbReference>
<sequence length="467" mass="52253">MFKGLSPIVYGGREVWPLIEGGKGVSATNHASSGAWAAAGGIGTVSAVNADSYDEDGNVIPQVYPQATRQERHEQLIRYAIDGASEQVRRAYEISGGKGAININVLWEMGGAQAVLEGVLERTRGMVAGVTCGAGMPYKLAEIAARFNVSYLPIVSSGRAFRALWKRSYHKVPELMAAVVYEDPWLAGGHNGLSNAEDPRQPQDPYPRVKELRDMMRKEGVSEDVPIVMAGGVWYLREWNDWIDNPELGKIAFQFGTRPLLTQESPIPQVWKDMLRTVEKGDVLLHKFSPTGFYSSAVKTPFLYDLMHRSERQIPFRKRGEMDGTVQLGDEGKARSFWVSPEDKRKAETWMREGHTEPLKTPDNTIVFVTPDKRDEIRKDQQDCMGCLSHCQFSSWKDHDDYTTGRLADPRSFCIQKTLQEIAHGEDPQDNLAFAGHSAYRFKTDPFYSNGYTPTVGELVERILTGD</sequence>
<dbReference type="PANTHER" id="PTHR32332">
    <property type="entry name" value="2-NITROPROPANE DIOXYGENASE"/>
    <property type="match status" value="1"/>
</dbReference>
<dbReference type="Pfam" id="PF03060">
    <property type="entry name" value="NMO"/>
    <property type="match status" value="1"/>
</dbReference>
<organism evidence="1 2">
    <name type="scientific">Erythrobacter litoralis</name>
    <dbReference type="NCBI Taxonomy" id="39960"/>
    <lineage>
        <taxon>Bacteria</taxon>
        <taxon>Pseudomonadati</taxon>
        <taxon>Pseudomonadota</taxon>
        <taxon>Alphaproteobacteria</taxon>
        <taxon>Sphingomonadales</taxon>
        <taxon>Erythrobacteraceae</taxon>
        <taxon>Erythrobacter/Porphyrobacter group</taxon>
        <taxon>Erythrobacter</taxon>
    </lineage>
</organism>
<keyword evidence="2" id="KW-1185">Reference proteome</keyword>
<dbReference type="Proteomes" id="UP000027866">
    <property type="component" value="Unassembled WGS sequence"/>
</dbReference>
<gene>
    <name evidence="1" type="ORF">EH32_14340</name>
</gene>
<proteinExistence type="predicted"/>
<dbReference type="InterPro" id="IPR013785">
    <property type="entry name" value="Aldolase_TIM"/>
</dbReference>
<name>A0A074MHY2_9SPHN</name>
<accession>A0A074MHY2</accession>
<comment type="caution">
    <text evidence="1">The sequence shown here is derived from an EMBL/GenBank/DDBJ whole genome shotgun (WGS) entry which is preliminary data.</text>
</comment>
<evidence type="ECO:0000313" key="2">
    <source>
        <dbReference type="Proteomes" id="UP000027866"/>
    </source>
</evidence>
<reference evidence="1 2" key="1">
    <citation type="submission" date="2014-04" db="EMBL/GenBank/DDBJ databases">
        <title>A comprehensive comparison of genomes of Erythrobacter spp. Strains.</title>
        <authorList>
            <person name="Zheng Q."/>
        </authorList>
    </citation>
    <scope>NUCLEOTIDE SEQUENCE [LARGE SCALE GENOMIC DNA]</scope>
    <source>
        <strain evidence="1 2">DSM 8509</strain>
    </source>
</reference>
<evidence type="ECO:0000313" key="1">
    <source>
        <dbReference type="EMBL" id="KEO92435.1"/>
    </source>
</evidence>
<dbReference type="EMBL" id="JMIX01000009">
    <property type="protein sequence ID" value="KEO92435.1"/>
    <property type="molecule type" value="Genomic_DNA"/>
</dbReference>
<dbReference type="AlphaFoldDB" id="A0A074MHY2"/>
<keyword evidence="1" id="KW-0560">Oxidoreductase</keyword>
<dbReference type="KEGG" id="elq:Ga0102493_112405"/>
<protein>
    <submittedName>
        <fullName evidence="1">2-nitropropane dioxygenase</fullName>
    </submittedName>
</protein>
<dbReference type="RefSeq" id="WP_034904686.1">
    <property type="nucleotide sequence ID" value="NZ_CP017057.1"/>
</dbReference>
<dbReference type="SUPFAM" id="SSF51412">
    <property type="entry name" value="Inosine monophosphate dehydrogenase (IMPDH)"/>
    <property type="match status" value="1"/>
</dbReference>
<dbReference type="PATRIC" id="fig|39960.10.peg.1501"/>
<keyword evidence="1" id="KW-0223">Dioxygenase</keyword>
<dbReference type="OrthoDB" id="5288029at2"/>
<dbReference type="Gene3D" id="3.20.20.70">
    <property type="entry name" value="Aldolase class I"/>
    <property type="match status" value="1"/>
</dbReference>